<gene>
    <name evidence="13" type="primary">prsW</name>
    <name evidence="13" type="ORF">EDM21_11160</name>
</gene>
<feature type="transmembrane region" description="Helical" evidence="12">
    <location>
        <begin position="135"/>
        <end position="154"/>
    </location>
</feature>
<evidence type="ECO:0000256" key="4">
    <source>
        <dbReference type="ARBA" id="ARBA00022475"/>
    </source>
</evidence>
<dbReference type="GO" id="GO:0008237">
    <property type="term" value="F:metallopeptidase activity"/>
    <property type="evidence" value="ECO:0007669"/>
    <property type="project" value="UniProtKB-KW"/>
</dbReference>
<dbReference type="NCBIfam" id="NF033739">
    <property type="entry name" value="intramemb_PrsW"/>
    <property type="match status" value="1"/>
</dbReference>
<sequence>MDLFSVLMAAVAPGISLLAYFYLKDRYETEPIHLVGKLFLFGVLLVIPAMVIQSAFIEEIGGENQFTFAFFISGGLEEFLKWFVVYHLIYRHSSFDEPYDGIVYAVAVSLGFATLENILYALVNGTSISMLIMRALLPVSGHALFGVMMGYYLGKAKFMRAHERKYLFASMLLPILWHGSFDYIQLVAQSNWIWFMLPFMTLLWIRTIWKINRANEHSPLGRIMRSDEEFEVG</sequence>
<comment type="function">
    <text evidence="11">Involved in the degradation of specific anti-sigma factors.</text>
</comment>
<dbReference type="PANTHER" id="PTHR36844">
    <property type="entry name" value="PROTEASE PRSW"/>
    <property type="match status" value="1"/>
</dbReference>
<reference evidence="13 14" key="1">
    <citation type="journal article" date="2019" name="Microorganisms">
        <title>Paenibacillus lutrae sp. nov., A Chitinolytic Species Isolated from A River Otter in Castril Natural Park, Granada, Spain.</title>
        <authorList>
            <person name="Rodriguez M."/>
            <person name="Reina J.C."/>
            <person name="Bejar V."/>
            <person name="Llamas I."/>
        </authorList>
    </citation>
    <scope>NUCLEOTIDE SEQUENCE [LARGE SCALE GENOMIC DNA]</scope>
    <source>
        <strain evidence="13 14">N10</strain>
    </source>
</reference>
<protein>
    <recommendedName>
        <fullName evidence="3 11">Protease PrsW</fullName>
        <ecNumber evidence="11">3.4.-.-</ecNumber>
    </recommendedName>
    <alternativeName>
        <fullName evidence="10 11">Protease responsible for activating sigma-W</fullName>
    </alternativeName>
</protein>
<keyword evidence="9 11" id="KW-0472">Membrane</keyword>
<evidence type="ECO:0000256" key="2">
    <source>
        <dbReference type="ARBA" id="ARBA00009165"/>
    </source>
</evidence>
<dbReference type="Pfam" id="PF13367">
    <property type="entry name" value="PrsW-protease"/>
    <property type="match status" value="1"/>
</dbReference>
<evidence type="ECO:0000313" key="13">
    <source>
        <dbReference type="EMBL" id="MVP00069.1"/>
    </source>
</evidence>
<keyword evidence="4 11" id="KW-1003">Cell membrane</keyword>
<keyword evidence="5 11" id="KW-0645">Protease</keyword>
<dbReference type="EC" id="3.4.-.-" evidence="11"/>
<dbReference type="PIRSF" id="PIRSF016933">
    <property type="entry name" value="PrsW"/>
    <property type="match status" value="1"/>
</dbReference>
<feature type="transmembrane region" description="Helical" evidence="12">
    <location>
        <begin position="101"/>
        <end position="123"/>
    </location>
</feature>
<dbReference type="GO" id="GO:0005886">
    <property type="term" value="C:plasma membrane"/>
    <property type="evidence" value="ECO:0007669"/>
    <property type="project" value="UniProtKB-SubCell"/>
</dbReference>
<comment type="subcellular location">
    <subcellularLocation>
        <location evidence="1">Cell membrane</location>
        <topology evidence="1">Multi-pass membrane protein</topology>
    </subcellularLocation>
</comment>
<feature type="transmembrane region" description="Helical" evidence="12">
    <location>
        <begin position="166"/>
        <end position="186"/>
    </location>
</feature>
<name>A0A7X3JZD2_9BACL</name>
<dbReference type="OrthoDB" id="5504276at2"/>
<dbReference type="InterPro" id="IPR023596">
    <property type="entry name" value="Peptidase_PrsW_arch/bac"/>
</dbReference>
<keyword evidence="6 12" id="KW-0812">Transmembrane</keyword>
<feature type="transmembrane region" description="Helical" evidence="12">
    <location>
        <begin position="35"/>
        <end position="56"/>
    </location>
</feature>
<keyword evidence="13" id="KW-0482">Metalloprotease</keyword>
<feature type="transmembrane region" description="Helical" evidence="12">
    <location>
        <begin position="68"/>
        <end position="89"/>
    </location>
</feature>
<evidence type="ECO:0000256" key="9">
    <source>
        <dbReference type="ARBA" id="ARBA00023136"/>
    </source>
</evidence>
<evidence type="ECO:0000256" key="5">
    <source>
        <dbReference type="ARBA" id="ARBA00022670"/>
    </source>
</evidence>
<comment type="similarity">
    <text evidence="2 11">Belongs to the protease PrsW family.</text>
</comment>
<dbReference type="AlphaFoldDB" id="A0A7X3JZD2"/>
<dbReference type="PANTHER" id="PTHR36844:SF1">
    <property type="entry name" value="PROTEASE PRSW"/>
    <property type="match status" value="1"/>
</dbReference>
<keyword evidence="7 11" id="KW-0378">Hydrolase</keyword>
<keyword evidence="14" id="KW-1185">Reference proteome</keyword>
<evidence type="ECO:0000256" key="7">
    <source>
        <dbReference type="ARBA" id="ARBA00022801"/>
    </source>
</evidence>
<keyword evidence="8 12" id="KW-1133">Transmembrane helix</keyword>
<evidence type="ECO:0000256" key="1">
    <source>
        <dbReference type="ARBA" id="ARBA00004651"/>
    </source>
</evidence>
<evidence type="ECO:0000256" key="11">
    <source>
        <dbReference type="PIRNR" id="PIRNR016933"/>
    </source>
</evidence>
<dbReference type="RefSeq" id="WP_068775373.1">
    <property type="nucleotide sequence ID" value="NZ_RHLK01000005.1"/>
</dbReference>
<proteinExistence type="inferred from homology"/>
<comment type="caution">
    <text evidence="13">The sequence shown here is derived from an EMBL/GenBank/DDBJ whole genome shotgun (WGS) entry which is preliminary data.</text>
</comment>
<evidence type="ECO:0000256" key="12">
    <source>
        <dbReference type="SAM" id="Phobius"/>
    </source>
</evidence>
<evidence type="ECO:0000256" key="3">
    <source>
        <dbReference type="ARBA" id="ARBA00018997"/>
    </source>
</evidence>
<organism evidence="13 14">
    <name type="scientific">Paenibacillus lutrae</name>
    <dbReference type="NCBI Taxonomy" id="2078573"/>
    <lineage>
        <taxon>Bacteria</taxon>
        <taxon>Bacillati</taxon>
        <taxon>Bacillota</taxon>
        <taxon>Bacilli</taxon>
        <taxon>Bacillales</taxon>
        <taxon>Paenibacillaceae</taxon>
        <taxon>Paenibacillus</taxon>
    </lineage>
</organism>
<evidence type="ECO:0000256" key="10">
    <source>
        <dbReference type="ARBA" id="ARBA00030345"/>
    </source>
</evidence>
<dbReference type="GO" id="GO:0006508">
    <property type="term" value="P:proteolysis"/>
    <property type="evidence" value="ECO:0007669"/>
    <property type="project" value="UniProtKB-KW"/>
</dbReference>
<accession>A0A7X3JZD2</accession>
<dbReference type="Proteomes" id="UP000490800">
    <property type="component" value="Unassembled WGS sequence"/>
</dbReference>
<dbReference type="InterPro" id="IPR026898">
    <property type="entry name" value="PrsW"/>
</dbReference>
<dbReference type="EMBL" id="RHLK01000005">
    <property type="protein sequence ID" value="MVP00069.1"/>
    <property type="molecule type" value="Genomic_DNA"/>
</dbReference>
<evidence type="ECO:0000256" key="8">
    <source>
        <dbReference type="ARBA" id="ARBA00022989"/>
    </source>
</evidence>
<evidence type="ECO:0000313" key="14">
    <source>
        <dbReference type="Proteomes" id="UP000490800"/>
    </source>
</evidence>
<feature type="transmembrane region" description="Helical" evidence="12">
    <location>
        <begin position="192"/>
        <end position="209"/>
    </location>
</feature>
<feature type="transmembrane region" description="Helical" evidence="12">
    <location>
        <begin position="6"/>
        <end position="23"/>
    </location>
</feature>
<evidence type="ECO:0000256" key="6">
    <source>
        <dbReference type="ARBA" id="ARBA00022692"/>
    </source>
</evidence>